<accession>R7UYF2</accession>
<dbReference type="HOGENOM" id="CLU_291908_0_0_1"/>
<dbReference type="Proteomes" id="UP000014760">
    <property type="component" value="Unassembled WGS sequence"/>
</dbReference>
<evidence type="ECO:0000256" key="3">
    <source>
        <dbReference type="SAM" id="SignalP"/>
    </source>
</evidence>
<proteinExistence type="predicted"/>
<name>R7UYF2_CAPTE</name>
<dbReference type="AlphaFoldDB" id="R7UYF2"/>
<dbReference type="PANTHER" id="PTHR46708">
    <property type="entry name" value="TENASCIN"/>
    <property type="match status" value="1"/>
</dbReference>
<dbReference type="EMBL" id="AMQN01005765">
    <property type="status" value="NOT_ANNOTATED_CDS"/>
    <property type="molecule type" value="Genomic_DNA"/>
</dbReference>
<dbReference type="STRING" id="283909.R7UYF2"/>
<feature type="region of interest" description="Disordered" evidence="2">
    <location>
        <begin position="886"/>
        <end position="909"/>
    </location>
</feature>
<organism evidence="5">
    <name type="scientific">Capitella teleta</name>
    <name type="common">Polychaete worm</name>
    <dbReference type="NCBI Taxonomy" id="283909"/>
    <lineage>
        <taxon>Eukaryota</taxon>
        <taxon>Metazoa</taxon>
        <taxon>Spiralia</taxon>
        <taxon>Lophotrochozoa</taxon>
        <taxon>Annelida</taxon>
        <taxon>Polychaeta</taxon>
        <taxon>Sedentaria</taxon>
        <taxon>Scolecida</taxon>
        <taxon>Capitellidae</taxon>
        <taxon>Capitella</taxon>
    </lineage>
</organism>
<feature type="domain" description="Fibronectin type-III" evidence="4">
    <location>
        <begin position="699"/>
        <end position="798"/>
    </location>
</feature>
<dbReference type="PROSITE" id="PS50853">
    <property type="entry name" value="FN3"/>
    <property type="match status" value="6"/>
</dbReference>
<dbReference type="SMART" id="SM00060">
    <property type="entry name" value="FN3"/>
    <property type="match status" value="8"/>
</dbReference>
<dbReference type="EMBL" id="AMQN01005764">
    <property type="status" value="NOT_ANNOTATED_CDS"/>
    <property type="molecule type" value="Genomic_DNA"/>
</dbReference>
<dbReference type="PANTHER" id="PTHR46708:SF2">
    <property type="entry name" value="FIBRONECTIN TYPE-III DOMAIN-CONTAINING PROTEIN"/>
    <property type="match status" value="1"/>
</dbReference>
<dbReference type="EnsemblMetazoa" id="CapteT210629">
    <property type="protein sequence ID" value="CapteP210629"/>
    <property type="gene ID" value="CapteG210629"/>
</dbReference>
<dbReference type="SUPFAM" id="SSF49265">
    <property type="entry name" value="Fibronectin type III"/>
    <property type="match status" value="6"/>
</dbReference>
<feature type="domain" description="Fibronectin type-III" evidence="4">
    <location>
        <begin position="208"/>
        <end position="300"/>
    </location>
</feature>
<feature type="domain" description="Fibronectin type-III" evidence="4">
    <location>
        <begin position="122"/>
        <end position="207"/>
    </location>
</feature>
<feature type="domain" description="Fibronectin type-III" evidence="4">
    <location>
        <begin position="504"/>
        <end position="598"/>
    </location>
</feature>
<dbReference type="InterPro" id="IPR036116">
    <property type="entry name" value="FN3_sf"/>
</dbReference>
<feature type="chain" id="PRO_5008788554" description="Fibronectin type-III domain-containing protein" evidence="3">
    <location>
        <begin position="18"/>
        <end position="1045"/>
    </location>
</feature>
<evidence type="ECO:0000259" key="4">
    <source>
        <dbReference type="PROSITE" id="PS50853"/>
    </source>
</evidence>
<evidence type="ECO:0000256" key="2">
    <source>
        <dbReference type="SAM" id="MobiDB-lite"/>
    </source>
</evidence>
<sequence length="1045" mass="113942">MALRSLLLLLIISGIHAEDVAAETTENPVPGDPDAVVLRSVDSSNLSLTWSNPESSPAEIVSYSIHWNSNSENVIYTEGDAPYTFPISELDPGTEYEVTIKSVGEAGSSPGVSRTASTYPESPANVWIKSENASGLEIEWDEAVEGVDAYNVLVQRADFSLSKTLNATSAFLTLPVLGGSYNVSIFTEFNNLTSEYPATVSARTVPPPPGNISCTPHNATSLMISLQTPEGEFEAEQFRVTYSIQEDDDVDEIEGDLTEPVQVVLASLVPGTEYDIEGFLVIDNLTSEAVATQCSTLLDAATLLSLSDVNETSLNASWENPEGSYDALELWCQGSSPGALGDLVTIPRDGPTHAVCSGLTSGALFEASVNTTQTNQSSVQSNNKWVATAPLLPTAFNVAGSSSDALNLTFNYDHGSDVSQCSFYIVNVSSSVYTIPCSDTELLIPRLGSNWLHDVQLTVMSNYSEGVSSVSEEGIIQGWTLPSNRLNPNITDIESRQFSVAWISPENPQNVAAYHLYVMNVTNDCLLFISLSANESMDEIVPLRNCDGELSEIFDPGNLTYLVGGLTPYEQYSVRISAVNPGGVGTEAATELTFTDEDTPGCVDLQSAEFDAGFDSIGIEWNPPNQPNGIITKYTIVYQMEGGNETLSNETDTNEIVIHELRPFTSYEFTVLAHTRIGEGEICDQSSSTQDTKIGVPHPAVNVQAIAIDAHSIEVSWDMEHDVSTGPITYFTVTAMEHDSSFEEVVQLEGFHKRKAVVRGLNAFRDYTVEVVTFVYNETNGTYSTPGKDAAEAMTLPSPSGPVNFFRVESIQGECYHMLAEWSDPIGYNRTGQVERYQVSWIEDGETKKEYFLPSVNFRGHIDPLDPNDVEYEFKMRVENEDVNELGEPFTSNTESTGRCGPIPPSDEGVGVITPTQSEFKSKSKIVIQVDVSFIDDSRNGALDLQGIIIGDAADNLIDEMLEISHEQLNVTFHPWSVAIKESPVRVFRATPDDWHPTSLLQSGSNYEVTIGDDESCDRNNAEVYCNGPLNSGRTYKRVKRCSDS</sequence>
<dbReference type="OMA" id="CANKNES"/>
<dbReference type="InterPro" id="IPR050991">
    <property type="entry name" value="ECM_Regulatory_Proteins"/>
</dbReference>
<protein>
    <recommendedName>
        <fullName evidence="4">Fibronectin type-III domain-containing protein</fullName>
    </recommendedName>
</protein>
<keyword evidence="3" id="KW-0732">Signal</keyword>
<keyword evidence="7" id="KW-1185">Reference proteome</keyword>
<reference evidence="5 7" key="2">
    <citation type="journal article" date="2013" name="Nature">
        <title>Insights into bilaterian evolution from three spiralian genomes.</title>
        <authorList>
            <person name="Simakov O."/>
            <person name="Marletaz F."/>
            <person name="Cho S.J."/>
            <person name="Edsinger-Gonzales E."/>
            <person name="Havlak P."/>
            <person name="Hellsten U."/>
            <person name="Kuo D.H."/>
            <person name="Larsson T."/>
            <person name="Lv J."/>
            <person name="Arendt D."/>
            <person name="Savage R."/>
            <person name="Osoegawa K."/>
            <person name="de Jong P."/>
            <person name="Grimwood J."/>
            <person name="Chapman J.A."/>
            <person name="Shapiro H."/>
            <person name="Aerts A."/>
            <person name="Otillar R.P."/>
            <person name="Terry A.Y."/>
            <person name="Boore J.L."/>
            <person name="Grigoriev I.V."/>
            <person name="Lindberg D.R."/>
            <person name="Seaver E.C."/>
            <person name="Weisblat D.A."/>
            <person name="Putnam N.H."/>
            <person name="Rokhsar D.S."/>
        </authorList>
    </citation>
    <scope>NUCLEOTIDE SEQUENCE</scope>
    <source>
        <strain evidence="5 7">I ESC-2004</strain>
    </source>
</reference>
<feature type="signal peptide" evidence="3">
    <location>
        <begin position="1"/>
        <end position="17"/>
    </location>
</feature>
<dbReference type="EMBL" id="KB296765">
    <property type="protein sequence ID" value="ELU11344.1"/>
    <property type="molecule type" value="Genomic_DNA"/>
</dbReference>
<feature type="domain" description="Fibronectin type-III" evidence="4">
    <location>
        <begin position="599"/>
        <end position="695"/>
    </location>
</feature>
<reference evidence="6" key="3">
    <citation type="submission" date="2015-06" db="UniProtKB">
        <authorList>
            <consortium name="EnsemblMetazoa"/>
        </authorList>
    </citation>
    <scope>IDENTIFICATION</scope>
</reference>
<dbReference type="Gene3D" id="2.60.40.10">
    <property type="entry name" value="Immunoglobulins"/>
    <property type="match status" value="6"/>
</dbReference>
<gene>
    <name evidence="5" type="ORF">CAPTEDRAFT_210629</name>
</gene>
<dbReference type="InterPro" id="IPR003961">
    <property type="entry name" value="FN3_dom"/>
</dbReference>
<evidence type="ECO:0000313" key="6">
    <source>
        <dbReference type="EnsemblMetazoa" id="CapteP210629"/>
    </source>
</evidence>
<dbReference type="Pfam" id="PF00041">
    <property type="entry name" value="fn3"/>
    <property type="match status" value="5"/>
</dbReference>
<evidence type="ECO:0000256" key="1">
    <source>
        <dbReference type="ARBA" id="ARBA00022737"/>
    </source>
</evidence>
<reference evidence="7" key="1">
    <citation type="submission" date="2012-12" db="EMBL/GenBank/DDBJ databases">
        <authorList>
            <person name="Hellsten U."/>
            <person name="Grimwood J."/>
            <person name="Chapman J.A."/>
            <person name="Shapiro H."/>
            <person name="Aerts A."/>
            <person name="Otillar R.P."/>
            <person name="Terry A.Y."/>
            <person name="Boore J.L."/>
            <person name="Simakov O."/>
            <person name="Marletaz F."/>
            <person name="Cho S.-J."/>
            <person name="Edsinger-Gonzales E."/>
            <person name="Havlak P."/>
            <person name="Kuo D.-H."/>
            <person name="Larsson T."/>
            <person name="Lv J."/>
            <person name="Arendt D."/>
            <person name="Savage R."/>
            <person name="Osoegawa K."/>
            <person name="de Jong P."/>
            <person name="Lindberg D.R."/>
            <person name="Seaver E.C."/>
            <person name="Weisblat D.A."/>
            <person name="Putnam N.H."/>
            <person name="Grigoriev I.V."/>
            <person name="Rokhsar D.S."/>
        </authorList>
    </citation>
    <scope>NUCLEOTIDE SEQUENCE</scope>
    <source>
        <strain evidence="7">I ESC-2004</strain>
    </source>
</reference>
<feature type="domain" description="Fibronectin type-III" evidence="4">
    <location>
        <begin position="29"/>
        <end position="121"/>
    </location>
</feature>
<evidence type="ECO:0000313" key="5">
    <source>
        <dbReference type="EMBL" id="ELU11344.1"/>
    </source>
</evidence>
<keyword evidence="1" id="KW-0677">Repeat</keyword>
<evidence type="ECO:0000313" key="7">
    <source>
        <dbReference type="Proteomes" id="UP000014760"/>
    </source>
</evidence>
<dbReference type="CDD" id="cd00063">
    <property type="entry name" value="FN3"/>
    <property type="match status" value="5"/>
</dbReference>
<dbReference type="OrthoDB" id="10253954at2759"/>
<dbReference type="InterPro" id="IPR013783">
    <property type="entry name" value="Ig-like_fold"/>
</dbReference>